<accession>A0A8C0FW41</accession>
<keyword evidence="15" id="KW-1185">Reference proteome</keyword>
<keyword evidence="12 13" id="KW-0407">Ion channel</keyword>
<keyword evidence="10" id="KW-0325">Glycoprotein</keyword>
<evidence type="ECO:0000256" key="4">
    <source>
        <dbReference type="ARBA" id="ARBA00022475"/>
    </source>
</evidence>
<evidence type="ECO:0000256" key="11">
    <source>
        <dbReference type="ARBA" id="ARBA00023214"/>
    </source>
</evidence>
<evidence type="ECO:0000256" key="13">
    <source>
        <dbReference type="RuleBase" id="RU361114"/>
    </source>
</evidence>
<keyword evidence="5" id="KW-0812">Transmembrane</keyword>
<comment type="function">
    <text evidence="13">Probable chloride channel.</text>
</comment>
<organism evidence="14 15">
    <name type="scientific">Bubo bubo</name>
    <name type="common">Eurasian eagle-owl</name>
    <name type="synonym">Strix bubo</name>
    <dbReference type="NCBI Taxonomy" id="30461"/>
    <lineage>
        <taxon>Eukaryota</taxon>
        <taxon>Metazoa</taxon>
        <taxon>Chordata</taxon>
        <taxon>Craniata</taxon>
        <taxon>Vertebrata</taxon>
        <taxon>Euteleostomi</taxon>
        <taxon>Archelosauria</taxon>
        <taxon>Archosauria</taxon>
        <taxon>Dinosauria</taxon>
        <taxon>Saurischia</taxon>
        <taxon>Theropoda</taxon>
        <taxon>Coelurosauria</taxon>
        <taxon>Aves</taxon>
        <taxon>Neognathae</taxon>
        <taxon>Neoaves</taxon>
        <taxon>Telluraves</taxon>
        <taxon>Strigiformes</taxon>
        <taxon>Strigidae</taxon>
        <taxon>Bubo</taxon>
    </lineage>
</organism>
<dbReference type="GO" id="GO:0072320">
    <property type="term" value="F:volume-sensitive chloride channel activity"/>
    <property type="evidence" value="ECO:0007669"/>
    <property type="project" value="TreeGrafter"/>
</dbReference>
<proteinExistence type="inferred from homology"/>
<dbReference type="GO" id="GO:0034707">
    <property type="term" value="C:chloride channel complex"/>
    <property type="evidence" value="ECO:0007669"/>
    <property type="project" value="UniProtKB-UniRule"/>
</dbReference>
<keyword evidence="8" id="KW-0472">Membrane</keyword>
<keyword evidence="4" id="KW-1003">Cell membrane</keyword>
<reference evidence="14" key="2">
    <citation type="submission" date="2025-09" db="UniProtKB">
        <authorList>
            <consortium name="Ensembl"/>
        </authorList>
    </citation>
    <scope>IDENTIFICATION</scope>
</reference>
<reference evidence="14" key="1">
    <citation type="submission" date="2025-08" db="UniProtKB">
        <authorList>
            <consortium name="Ensembl"/>
        </authorList>
    </citation>
    <scope>IDENTIFICATION</scope>
</reference>
<dbReference type="InterPro" id="IPR006990">
    <property type="entry name" value="Tweety"/>
</dbReference>
<keyword evidence="9 13" id="KW-0869">Chloride channel</keyword>
<dbReference type="Pfam" id="PF04906">
    <property type="entry name" value="Tweety"/>
    <property type="match status" value="2"/>
</dbReference>
<evidence type="ECO:0000313" key="15">
    <source>
        <dbReference type="Proteomes" id="UP000694567"/>
    </source>
</evidence>
<evidence type="ECO:0000256" key="2">
    <source>
        <dbReference type="ARBA" id="ARBA00009849"/>
    </source>
</evidence>
<evidence type="ECO:0000256" key="7">
    <source>
        <dbReference type="ARBA" id="ARBA00023065"/>
    </source>
</evidence>
<keyword evidence="6" id="KW-1133">Transmembrane helix</keyword>
<keyword evidence="3 13" id="KW-0813">Transport</keyword>
<dbReference type="GO" id="GO:0005886">
    <property type="term" value="C:plasma membrane"/>
    <property type="evidence" value="ECO:0007669"/>
    <property type="project" value="UniProtKB-SubCell"/>
</dbReference>
<sequence length="312" mass="33930">PQSLRVWQKDAAIGIGFYGNSETNDGVYQLLYALDHANHTLTSIDSLVGPRGRLPPIRPPPCPPRSHRSPHPGFEPAVGWETCWGQDPSAPPKPAWGAGAFRCHSATPRLLSAPPGTLIPTSPVPFAEVVHYYLYCDQSLSNPFQQALTVFQRSLTTMQIQIQGLIQFALPLFPTAEVRDLLGVQQLLNSSETSLHQLTAMLDCRGLHKVRDSKFSRFLLPPHPGAAAGFLSSFPLLGASLHPLSHGAGLILGRAWRAREGRGLILSQVQEDLQFPCVGSGNSPHLQPLLGAVFPPPFLTAFNLLQCLSLKQ</sequence>
<protein>
    <recommendedName>
        <fullName evidence="13">Protein tweety homolog</fullName>
    </recommendedName>
</protein>
<comment type="similarity">
    <text evidence="2 13">Belongs to the tweety family.</text>
</comment>
<dbReference type="Proteomes" id="UP000694567">
    <property type="component" value="Unplaced"/>
</dbReference>
<dbReference type="Ensembl" id="ENSBOBT00000021638.1">
    <property type="protein sequence ID" value="ENSBOBP00000021155.1"/>
    <property type="gene ID" value="ENSBOBG00000012868.1"/>
</dbReference>
<dbReference type="AlphaFoldDB" id="A0A8C0FW41"/>
<evidence type="ECO:0000256" key="12">
    <source>
        <dbReference type="ARBA" id="ARBA00023303"/>
    </source>
</evidence>
<evidence type="ECO:0000256" key="5">
    <source>
        <dbReference type="ARBA" id="ARBA00022692"/>
    </source>
</evidence>
<evidence type="ECO:0000256" key="1">
    <source>
        <dbReference type="ARBA" id="ARBA00004651"/>
    </source>
</evidence>
<evidence type="ECO:0000256" key="6">
    <source>
        <dbReference type="ARBA" id="ARBA00022989"/>
    </source>
</evidence>
<dbReference type="GO" id="GO:0005229">
    <property type="term" value="F:intracellularly calcium-gated chloride channel activity"/>
    <property type="evidence" value="ECO:0007669"/>
    <property type="project" value="TreeGrafter"/>
</dbReference>
<evidence type="ECO:0000256" key="3">
    <source>
        <dbReference type="ARBA" id="ARBA00022448"/>
    </source>
</evidence>
<name>A0A8C0FW41_BUBBB</name>
<dbReference type="PANTHER" id="PTHR12424:SF6">
    <property type="entry name" value="PROTEIN TWEETY HOMOLOG 2"/>
    <property type="match status" value="1"/>
</dbReference>
<keyword evidence="11 13" id="KW-0868">Chloride</keyword>
<comment type="subcellular location">
    <subcellularLocation>
        <location evidence="1">Cell membrane</location>
        <topology evidence="1">Multi-pass membrane protein</topology>
    </subcellularLocation>
</comment>
<keyword evidence="7 13" id="KW-0406">Ion transport</keyword>
<evidence type="ECO:0000256" key="8">
    <source>
        <dbReference type="ARBA" id="ARBA00023136"/>
    </source>
</evidence>
<evidence type="ECO:0000256" key="10">
    <source>
        <dbReference type="ARBA" id="ARBA00023180"/>
    </source>
</evidence>
<evidence type="ECO:0000256" key="9">
    <source>
        <dbReference type="ARBA" id="ARBA00023173"/>
    </source>
</evidence>
<dbReference type="PANTHER" id="PTHR12424">
    <property type="entry name" value="TWEETY-RELATED"/>
    <property type="match status" value="1"/>
</dbReference>
<evidence type="ECO:0000313" key="14">
    <source>
        <dbReference type="Ensembl" id="ENSBOBP00000021155.1"/>
    </source>
</evidence>